<accession>A0A916YUW6</accession>
<keyword evidence="3" id="KW-1185">Reference proteome</keyword>
<dbReference type="Proteomes" id="UP000609064">
    <property type="component" value="Unassembled WGS sequence"/>
</dbReference>
<dbReference type="InterPro" id="IPR008979">
    <property type="entry name" value="Galactose-bd-like_sf"/>
</dbReference>
<dbReference type="GO" id="GO:0016787">
    <property type="term" value="F:hydrolase activity"/>
    <property type="evidence" value="ECO:0007669"/>
    <property type="project" value="UniProtKB-KW"/>
</dbReference>
<dbReference type="RefSeq" id="WP_188766729.1">
    <property type="nucleotide sequence ID" value="NZ_BMKK01000005.1"/>
</dbReference>
<feature type="signal peptide" evidence="1">
    <location>
        <begin position="1"/>
        <end position="18"/>
    </location>
</feature>
<dbReference type="Pfam" id="PF17132">
    <property type="entry name" value="Glyco_hydro_106"/>
    <property type="match status" value="2"/>
</dbReference>
<dbReference type="AlphaFoldDB" id="A0A916YUW6"/>
<comment type="caution">
    <text evidence="2">The sequence shown here is derived from an EMBL/GenBank/DDBJ whole genome shotgun (WGS) entry which is preliminary data.</text>
</comment>
<dbReference type="SUPFAM" id="SSF49785">
    <property type="entry name" value="Galactose-binding domain-like"/>
    <property type="match status" value="1"/>
</dbReference>
<keyword evidence="1" id="KW-0732">Signal</keyword>
<gene>
    <name evidence="2" type="ORF">GCM10011514_27960</name>
</gene>
<reference evidence="2" key="1">
    <citation type="journal article" date="2014" name="Int. J. Syst. Evol. Microbiol.">
        <title>Complete genome sequence of Corynebacterium casei LMG S-19264T (=DSM 44701T), isolated from a smear-ripened cheese.</title>
        <authorList>
            <consortium name="US DOE Joint Genome Institute (JGI-PGF)"/>
            <person name="Walter F."/>
            <person name="Albersmeier A."/>
            <person name="Kalinowski J."/>
            <person name="Ruckert C."/>
        </authorList>
    </citation>
    <scope>NUCLEOTIDE SEQUENCE</scope>
    <source>
        <strain evidence="2">CGMCC 1.15958</strain>
    </source>
</reference>
<keyword evidence="2" id="KW-0378">Hydrolase</keyword>
<feature type="chain" id="PRO_5037587707" evidence="1">
    <location>
        <begin position="19"/>
        <end position="949"/>
    </location>
</feature>
<dbReference type="PANTHER" id="PTHR36848:SF2">
    <property type="entry name" value="SECRETED PROTEIN"/>
    <property type="match status" value="1"/>
</dbReference>
<evidence type="ECO:0000313" key="3">
    <source>
        <dbReference type="Proteomes" id="UP000609064"/>
    </source>
</evidence>
<dbReference type="PANTHER" id="PTHR36848">
    <property type="entry name" value="DNA-BINDING PROTEIN (PUTATIVE SECRETED PROTEIN)-RELATED"/>
    <property type="match status" value="1"/>
</dbReference>
<organism evidence="2 3">
    <name type="scientific">Emticicia aquatilis</name>
    <dbReference type="NCBI Taxonomy" id="1537369"/>
    <lineage>
        <taxon>Bacteria</taxon>
        <taxon>Pseudomonadati</taxon>
        <taxon>Bacteroidota</taxon>
        <taxon>Cytophagia</taxon>
        <taxon>Cytophagales</taxon>
        <taxon>Leadbetterellaceae</taxon>
        <taxon>Emticicia</taxon>
    </lineage>
</organism>
<evidence type="ECO:0000313" key="2">
    <source>
        <dbReference type="EMBL" id="GGD62262.1"/>
    </source>
</evidence>
<sequence>MLNKTIGLILLASTIAAAQPKWKPITQQSKPWTRWWWEGNAVNPKDLTYNMEGFQKVGLGGVEITPIYGVKGHESEFIDFLSPKWVDMFKHTLKEGTRLGIGIDLANASGWPFGGRWVTPEDACKAVFHKTYQLKEGETLNENITFVQQPILRYVLPKKTELKDLKYPISKNDNLQELAIDQVRFEQALPLQTLMAYSDKNEVVNLTEKVNKEGKLNWQAPAGNWTLYAVFQGFHGKMVERAGPSGEGDVIDHFSSKAIKNYLSTFDKAFAKTDVSSMRAFFNDSYEVDDARGQSDWTEALFDEFKTRRGYDLRNHLPNLFSKEKSDLNSRVLFDYRSTIGDLILEKYTSEWAKWAHGRGKIVRNQAHGSPANTLDLYSVVDIPEIEGTDLLRIKFASSAANVMGKKLASSESATWENEHFLSNLSDVKRALDLFMVGGVNHLFYHGTPYTPQNAAFPGWLFYAAVHFTPHNPFWKDFGKLNNYVARCQAFLQDSKGNNDVLFYFPITDRLTEQSPKGLLEHFDGVTPEFNGTDFKELGQKLLDRGYGFDFISDKQILNLHTANHAILTGGIQYKTILIADSEQIPLETFEKLINLAKQGATIIVHKKLPSDVPGLGNLDTRRAKFKALLAQLRFENVGRVQNPADVKQKFSQAKIGQGSFLVGDDLDEMMIFAKIYRETMIDNGLQFVRKTHAKGNYYFVNNKTTKAFDGWVKLSVDAKSAALYNPMTEALGMAKYNAKINEIYLQLAAGESCIIETYKTPVSGTAYAYFKPKGEAQELTGTWKISFLEGGPELPKTIETKSLGSWTKLEGEAYKNFSGTASYSLDFTNPNTSSAGYWLDLGKVAESATVTINGKFLGTLIGPTYRVFVPNSLLKAQNTLVVNVSNSMANRVIAIEKQGVVWQKFYNINVSARLRPNLGKDGYFTTQNWQPRDSGLLEKVTLTAVEKE</sequence>
<dbReference type="EMBL" id="BMKK01000005">
    <property type="protein sequence ID" value="GGD62262.1"/>
    <property type="molecule type" value="Genomic_DNA"/>
</dbReference>
<evidence type="ECO:0000256" key="1">
    <source>
        <dbReference type="SAM" id="SignalP"/>
    </source>
</evidence>
<protein>
    <submittedName>
        <fullName evidence="2">Glycosyl hydrolase family 2</fullName>
    </submittedName>
</protein>
<proteinExistence type="predicted"/>
<dbReference type="NCBIfam" id="NF045579">
    <property type="entry name" value="rhamnoside_JR"/>
    <property type="match status" value="1"/>
</dbReference>
<dbReference type="InterPro" id="IPR053161">
    <property type="entry name" value="Ulvan_degrading_GH"/>
</dbReference>
<dbReference type="Gene3D" id="2.60.120.260">
    <property type="entry name" value="Galactose-binding domain-like"/>
    <property type="match status" value="1"/>
</dbReference>
<name>A0A916YUW6_9BACT</name>
<reference evidence="2" key="2">
    <citation type="submission" date="2020-09" db="EMBL/GenBank/DDBJ databases">
        <authorList>
            <person name="Sun Q."/>
            <person name="Zhou Y."/>
        </authorList>
    </citation>
    <scope>NUCLEOTIDE SEQUENCE</scope>
    <source>
        <strain evidence="2">CGMCC 1.15958</strain>
    </source>
</reference>